<name>A0A9Q9C6B3_ENCHE</name>
<dbReference type="AlphaFoldDB" id="A0A9Q9C6B3"/>
<dbReference type="OrthoDB" id="2193825at2759"/>
<gene>
    <name evidence="2" type="ORF">GPU96_06g10940</name>
    <name evidence="3" type="ORF">PFJ87_06g00750</name>
</gene>
<reference evidence="2" key="1">
    <citation type="submission" date="2022-08" db="EMBL/GenBank/DDBJ databases">
        <title>Encephalitozoon hellem ATCC 50604 Complete Genome.</title>
        <authorList>
            <person name="Mascarenhas dos Santos A.C."/>
            <person name="Julian A.T."/>
            <person name="Pombert J.-F."/>
        </authorList>
    </citation>
    <scope>NUCLEOTIDE SEQUENCE</scope>
    <source>
        <strain evidence="2">ATCC 50604</strain>
    </source>
</reference>
<feature type="region of interest" description="Disordered" evidence="1">
    <location>
        <begin position="148"/>
        <end position="233"/>
    </location>
</feature>
<proteinExistence type="predicted"/>
<keyword evidence="5" id="KW-1185">Reference proteome</keyword>
<organism evidence="2 4">
    <name type="scientific">Encephalitozoon hellem</name>
    <name type="common">Microsporidian parasite</name>
    <dbReference type="NCBI Taxonomy" id="27973"/>
    <lineage>
        <taxon>Eukaryota</taxon>
        <taxon>Fungi</taxon>
        <taxon>Fungi incertae sedis</taxon>
        <taxon>Microsporidia</taxon>
        <taxon>Unikaryonidae</taxon>
        <taxon>Encephalitozoon</taxon>
    </lineage>
</organism>
<evidence type="ECO:0000256" key="1">
    <source>
        <dbReference type="SAM" id="MobiDB-lite"/>
    </source>
</evidence>
<evidence type="ECO:0000313" key="4">
    <source>
        <dbReference type="Proteomes" id="UP001059546"/>
    </source>
</evidence>
<feature type="compositionally biased region" description="Basic and acidic residues" evidence="1">
    <location>
        <begin position="216"/>
        <end position="230"/>
    </location>
</feature>
<dbReference type="EMBL" id="CP119067">
    <property type="protein sequence ID" value="WEL38809.1"/>
    <property type="molecule type" value="Genomic_DNA"/>
</dbReference>
<evidence type="ECO:0000313" key="5">
    <source>
        <dbReference type="Proteomes" id="UP001217963"/>
    </source>
</evidence>
<dbReference type="Proteomes" id="UP001217963">
    <property type="component" value="Chromosome VI"/>
</dbReference>
<dbReference type="EMBL" id="CP075152">
    <property type="protein sequence ID" value="UTX43347.1"/>
    <property type="molecule type" value="Genomic_DNA"/>
</dbReference>
<sequence>MDSSMKKRFIELLSIYGSDFDAIASTSELDGMTSEMLYSRYPEILDTYFLKNTPLNQDEINWLQIKEIYYMNERFYFDVLVGELCGSHVIKNGRDLEVGKELVLLLKDYEFKLLSKLSILDRLYKNLYRDGMLSEDLSRKISISSSKAMKRRSETGASPDVEGSTPKKKPTSIAVVVKNSQEMSSTKDEAEDEADAKDVDHTEEQHEEVESAAEQHLPDPRPPSKDKTVRVDYSAILRLSREQKK</sequence>
<dbReference type="Proteomes" id="UP001059546">
    <property type="component" value="Chromosome VI"/>
</dbReference>
<reference evidence="3 5" key="2">
    <citation type="submission" date="2023-02" db="EMBL/GenBank/DDBJ databases">
        <title>Encephalitozoon hellem ATCC 50451 complete genome.</title>
        <authorList>
            <person name="Mascarenhas dos Santos A.C."/>
            <person name="Julian A.T."/>
            <person name="Pombert J.-F."/>
        </authorList>
    </citation>
    <scope>NUCLEOTIDE SEQUENCE [LARGE SCALE GENOMIC DNA]</scope>
    <source>
        <strain evidence="3 5">ATCC 50451</strain>
    </source>
</reference>
<protein>
    <submittedName>
        <fullName evidence="2">Uncharacterized protein</fullName>
    </submittedName>
</protein>
<evidence type="ECO:0000313" key="3">
    <source>
        <dbReference type="EMBL" id="WEL38809.1"/>
    </source>
</evidence>
<accession>A0A9Q9C6B3</accession>
<evidence type="ECO:0000313" key="2">
    <source>
        <dbReference type="EMBL" id="UTX43347.1"/>
    </source>
</evidence>